<gene>
    <name evidence="2" type="ORF">ECRASSUSDP1_LOCUS9707</name>
</gene>
<evidence type="ECO:0000313" key="3">
    <source>
        <dbReference type="Proteomes" id="UP001295684"/>
    </source>
</evidence>
<reference evidence="2" key="1">
    <citation type="submission" date="2023-07" db="EMBL/GenBank/DDBJ databases">
        <authorList>
            <consortium name="AG Swart"/>
            <person name="Singh M."/>
            <person name="Singh A."/>
            <person name="Seah K."/>
            <person name="Emmerich C."/>
        </authorList>
    </citation>
    <scope>NUCLEOTIDE SEQUENCE</scope>
    <source>
        <strain evidence="2">DP1</strain>
    </source>
</reference>
<dbReference type="EMBL" id="CAMPGE010009548">
    <property type="protein sequence ID" value="CAI2368415.1"/>
    <property type="molecule type" value="Genomic_DNA"/>
</dbReference>
<feature type="region of interest" description="Disordered" evidence="1">
    <location>
        <begin position="20"/>
        <end position="67"/>
    </location>
</feature>
<accession>A0AAD1UPE3</accession>
<sequence>MSISEEGKLDNDKKAKIEFRNIGQKMQSNDHDLPLDEIDEANQNDGREPTSAIPSLPSFPNKNSSLRNHNLIKVSSVNDSDVNDLCDLEEETSEQEEAKGGNMHFKNNFKLPSSIHYKKDGTESSEQDERDKDVRGGLSPEAKRYHPGFEVGVVQRKSTKPIKKEDFVLDDGSRENESSLKSTDKSRENVAQSCFEEMKITPKPNYEPFLSDSCSKDSKLYDIGEEAKENCIKMLNYHRPSPPKLNLKLEKALPSFIELDSPIPEELQVGYEIAKYDIIGMIPEPKVAKPQDYKETFCKFQALACFCHNRQAIFRRINDRLEEKVDIALFPIILEKALGTPPDLEEKKRYYISISGKKRNKFYHHKLVDYFRIHKKSILLGYVEVETHTSRFVIGDG</sequence>
<organism evidence="2 3">
    <name type="scientific">Euplotes crassus</name>
    <dbReference type="NCBI Taxonomy" id="5936"/>
    <lineage>
        <taxon>Eukaryota</taxon>
        <taxon>Sar</taxon>
        <taxon>Alveolata</taxon>
        <taxon>Ciliophora</taxon>
        <taxon>Intramacronucleata</taxon>
        <taxon>Spirotrichea</taxon>
        <taxon>Hypotrichia</taxon>
        <taxon>Euplotida</taxon>
        <taxon>Euplotidae</taxon>
        <taxon>Moneuplotes</taxon>
    </lineage>
</organism>
<feature type="region of interest" description="Disordered" evidence="1">
    <location>
        <begin position="89"/>
        <end position="148"/>
    </location>
</feature>
<dbReference type="Proteomes" id="UP001295684">
    <property type="component" value="Unassembled WGS sequence"/>
</dbReference>
<feature type="compositionally biased region" description="Polar residues" evidence="1">
    <location>
        <begin position="58"/>
        <end position="67"/>
    </location>
</feature>
<comment type="caution">
    <text evidence="2">The sequence shown here is derived from an EMBL/GenBank/DDBJ whole genome shotgun (WGS) entry which is preliminary data.</text>
</comment>
<protein>
    <submittedName>
        <fullName evidence="2">Uncharacterized protein</fullName>
    </submittedName>
</protein>
<feature type="region of interest" description="Disordered" evidence="1">
    <location>
        <begin position="164"/>
        <end position="188"/>
    </location>
</feature>
<feature type="compositionally biased region" description="Basic and acidic residues" evidence="1">
    <location>
        <begin position="117"/>
        <end position="135"/>
    </location>
</feature>
<evidence type="ECO:0000313" key="2">
    <source>
        <dbReference type="EMBL" id="CAI2368415.1"/>
    </source>
</evidence>
<dbReference type="AlphaFoldDB" id="A0AAD1UPE3"/>
<proteinExistence type="predicted"/>
<evidence type="ECO:0000256" key="1">
    <source>
        <dbReference type="SAM" id="MobiDB-lite"/>
    </source>
</evidence>
<name>A0AAD1UPE3_EUPCR</name>
<keyword evidence="3" id="KW-1185">Reference proteome</keyword>